<reference evidence="1" key="1">
    <citation type="submission" date="2020-12" db="EMBL/GenBank/DDBJ databases">
        <authorList>
            <person name="Huq M.A."/>
        </authorList>
    </citation>
    <scope>NUCLEOTIDE SEQUENCE</scope>
    <source>
        <strain evidence="1">MAHUQ-46</strain>
    </source>
</reference>
<dbReference type="EMBL" id="JAELUP010000117">
    <property type="protein sequence ID" value="MBJ6364178.1"/>
    <property type="molecule type" value="Genomic_DNA"/>
</dbReference>
<dbReference type="RefSeq" id="WP_199021779.1">
    <property type="nucleotide sequence ID" value="NZ_JAELUP010000117.1"/>
</dbReference>
<gene>
    <name evidence="1" type="ORF">JFN88_23460</name>
</gene>
<protein>
    <submittedName>
        <fullName evidence="1">Uncharacterized protein</fullName>
    </submittedName>
</protein>
<dbReference type="Proteomes" id="UP000640274">
    <property type="component" value="Unassembled WGS sequence"/>
</dbReference>
<keyword evidence="2" id="KW-1185">Reference proteome</keyword>
<accession>A0A934MSQ4</accession>
<name>A0A934MSQ4_9BACL</name>
<evidence type="ECO:0000313" key="1">
    <source>
        <dbReference type="EMBL" id="MBJ6364178.1"/>
    </source>
</evidence>
<proteinExistence type="predicted"/>
<organism evidence="1 2">
    <name type="scientific">Paenibacillus roseus</name>
    <dbReference type="NCBI Taxonomy" id="2798579"/>
    <lineage>
        <taxon>Bacteria</taxon>
        <taxon>Bacillati</taxon>
        <taxon>Bacillota</taxon>
        <taxon>Bacilli</taxon>
        <taxon>Bacillales</taxon>
        <taxon>Paenibacillaceae</taxon>
        <taxon>Paenibacillus</taxon>
    </lineage>
</organism>
<comment type="caution">
    <text evidence="1">The sequence shown here is derived from an EMBL/GenBank/DDBJ whole genome shotgun (WGS) entry which is preliminary data.</text>
</comment>
<dbReference type="AlphaFoldDB" id="A0A934MSQ4"/>
<sequence>MVALITGTSDTRAWAKGIAKAAPGDVFNEHIGKAIALHRALGLPVPSEYLNAPEPEGFRVDDVVTNRDGVYADVRFTSTLLHRLPGYDGVTIKGVYCGDAWRHSYSHGWVGENQIRVVDDSARYSAVGNEVSA</sequence>
<evidence type="ECO:0000313" key="2">
    <source>
        <dbReference type="Proteomes" id="UP000640274"/>
    </source>
</evidence>